<gene>
    <name evidence="2" type="ORF">AB1Y20_006679</name>
</gene>
<feature type="transmembrane region" description="Helical" evidence="1">
    <location>
        <begin position="41"/>
        <end position="61"/>
    </location>
</feature>
<evidence type="ECO:0000313" key="2">
    <source>
        <dbReference type="EMBL" id="KAL1510368.1"/>
    </source>
</evidence>
<dbReference type="Gene3D" id="3.40.50.1820">
    <property type="entry name" value="alpha/beta hydrolase"/>
    <property type="match status" value="1"/>
</dbReference>
<comment type="caution">
    <text evidence="2">The sequence shown here is derived from an EMBL/GenBank/DDBJ whole genome shotgun (WGS) entry which is preliminary data.</text>
</comment>
<dbReference type="PANTHER" id="PTHR37471:SF1">
    <property type="entry name" value="AB HYDROLASE-1 DOMAIN-CONTAINING PROTEIN"/>
    <property type="match status" value="1"/>
</dbReference>
<keyword evidence="3" id="KW-1185">Reference proteome</keyword>
<protein>
    <recommendedName>
        <fullName evidence="4">AB hydrolase-1 domain-containing protein</fullName>
    </recommendedName>
</protein>
<dbReference type="SUPFAM" id="SSF53474">
    <property type="entry name" value="alpha/beta-Hydrolases"/>
    <property type="match status" value="1"/>
</dbReference>
<dbReference type="EMBL" id="JBGBPQ010000015">
    <property type="protein sequence ID" value="KAL1510368.1"/>
    <property type="molecule type" value="Genomic_DNA"/>
</dbReference>
<accession>A0AB34J0Z4</accession>
<evidence type="ECO:0000256" key="1">
    <source>
        <dbReference type="SAM" id="Phobius"/>
    </source>
</evidence>
<dbReference type="InterPro" id="IPR029058">
    <property type="entry name" value="AB_hydrolase_fold"/>
</dbReference>
<organism evidence="2 3">
    <name type="scientific">Prymnesium parvum</name>
    <name type="common">Toxic golden alga</name>
    <dbReference type="NCBI Taxonomy" id="97485"/>
    <lineage>
        <taxon>Eukaryota</taxon>
        <taxon>Haptista</taxon>
        <taxon>Haptophyta</taxon>
        <taxon>Prymnesiophyceae</taxon>
        <taxon>Prymnesiales</taxon>
        <taxon>Prymnesiaceae</taxon>
        <taxon>Prymnesium</taxon>
    </lineage>
</organism>
<dbReference type="Proteomes" id="UP001515480">
    <property type="component" value="Unassembled WGS sequence"/>
</dbReference>
<keyword evidence="1" id="KW-0472">Membrane</keyword>
<evidence type="ECO:0008006" key="4">
    <source>
        <dbReference type="Google" id="ProtNLM"/>
    </source>
</evidence>
<proteinExistence type="predicted"/>
<reference evidence="2 3" key="1">
    <citation type="journal article" date="2024" name="Science">
        <title>Giant polyketide synthase enzymes in the biosynthesis of giant marine polyether toxins.</title>
        <authorList>
            <person name="Fallon T.R."/>
            <person name="Shende V.V."/>
            <person name="Wierzbicki I.H."/>
            <person name="Pendleton A.L."/>
            <person name="Watervoot N.F."/>
            <person name="Auber R.P."/>
            <person name="Gonzalez D.J."/>
            <person name="Wisecaver J.H."/>
            <person name="Moore B.S."/>
        </authorList>
    </citation>
    <scope>NUCLEOTIDE SEQUENCE [LARGE SCALE GENOMIC DNA]</scope>
    <source>
        <strain evidence="2 3">12B1</strain>
    </source>
</reference>
<dbReference type="PANTHER" id="PTHR37471">
    <property type="entry name" value="UNNAMED PRODUCT"/>
    <property type="match status" value="1"/>
</dbReference>
<dbReference type="AlphaFoldDB" id="A0AB34J0Z4"/>
<feature type="transmembrane region" description="Helical" evidence="1">
    <location>
        <begin position="194"/>
        <end position="214"/>
    </location>
</feature>
<sequence>MAPFEAGGGLVRRVTARLHGAFCELVASCFDLGWGIAQHSWPVTVLWYLCCAPFAELFFYLQCKRYVRVMSEATHATFVSEVDSRESERCWHQMTSEMSPRELATLLRSWFLPVAGPRSAPQLGLTRASVVRFVSWTLFNVHEDTLSPSEEERVHAIVERLEAALGEPLAAGEPSALRAMTYTLEPLAPVWKPLCFYLLLAAAHCALGVLLRLVGFRRCTVAGLRYWHRAAPAQTEFVRPLPPPPPPTVLFHGVGGLLPYVLWIAQLLRTTRGAIFLPLFPCGSLSALPHVALAERPLPPSAMARAVRQMLERHAERQTPRRAVFFAHSLGTAHLAAVLKAEPALAAAVGMADPICFLLAHPDVLYNFLYARPPLTANTFFHWAQYKLATSEPTTQYCFRRAFWWSSYWIHPTDLPCDSFVVLSGRDSVAEPYAVLDNLNTWKPLLAKTGVKMHTKLFDKWRHGWLLWHPSAQYHFILSVQRVALERCELEGPPRGSVSFSHEPPASATEWFSSPPTNFTYATGLLRPSRAMRSFSTDDGTETDSGSVSSALTCTTVVSA</sequence>
<name>A0AB34J0Z4_PRYPA</name>
<keyword evidence="1" id="KW-1133">Transmembrane helix</keyword>
<evidence type="ECO:0000313" key="3">
    <source>
        <dbReference type="Proteomes" id="UP001515480"/>
    </source>
</evidence>
<keyword evidence="1" id="KW-0812">Transmembrane</keyword>